<reference evidence="1" key="1">
    <citation type="submission" date="2021-05" db="EMBL/GenBank/DDBJ databases">
        <authorList>
            <person name="Alioto T."/>
            <person name="Alioto T."/>
            <person name="Gomez Garrido J."/>
        </authorList>
    </citation>
    <scope>NUCLEOTIDE SEQUENCE</scope>
</reference>
<dbReference type="EMBL" id="HBUE01282529">
    <property type="protein sequence ID" value="CAG6569840.1"/>
    <property type="molecule type" value="Transcribed_RNA"/>
</dbReference>
<evidence type="ECO:0000313" key="1">
    <source>
        <dbReference type="EMBL" id="CAG6492712.1"/>
    </source>
</evidence>
<proteinExistence type="predicted"/>
<dbReference type="EMBL" id="HBUE01177009">
    <property type="protein sequence ID" value="CAG6518307.1"/>
    <property type="molecule type" value="Transcribed_RNA"/>
</dbReference>
<dbReference type="EMBL" id="HBUE01121783">
    <property type="protein sequence ID" value="CAG6492712.1"/>
    <property type="molecule type" value="Transcribed_RNA"/>
</dbReference>
<organism evidence="1">
    <name type="scientific">Culex pipiens</name>
    <name type="common">House mosquito</name>
    <dbReference type="NCBI Taxonomy" id="7175"/>
    <lineage>
        <taxon>Eukaryota</taxon>
        <taxon>Metazoa</taxon>
        <taxon>Ecdysozoa</taxon>
        <taxon>Arthropoda</taxon>
        <taxon>Hexapoda</taxon>
        <taxon>Insecta</taxon>
        <taxon>Pterygota</taxon>
        <taxon>Neoptera</taxon>
        <taxon>Endopterygota</taxon>
        <taxon>Diptera</taxon>
        <taxon>Nematocera</taxon>
        <taxon>Culicoidea</taxon>
        <taxon>Culicidae</taxon>
        <taxon>Culicinae</taxon>
        <taxon>Culicini</taxon>
        <taxon>Culex</taxon>
        <taxon>Culex</taxon>
    </lineage>
</organism>
<sequence length="103" mass="12112">MMILSVLSTIFLSALIDKNPLKFKEVLDYDTKKKTTLPKDIVIFILSFSHLYLLHEIRFTRPHFSNIFVVNCLVYFQMHCLNILDHRHFGRHLGFSISNLDST</sequence>
<accession>A0A8D8CKA2</accession>
<protein>
    <submittedName>
        <fullName evidence="1">(northern house mosquito) hypothetical protein</fullName>
    </submittedName>
</protein>
<dbReference type="EMBL" id="HBUE01282527">
    <property type="protein sequence ID" value="CAG6569839.1"/>
    <property type="molecule type" value="Transcribed_RNA"/>
</dbReference>
<name>A0A8D8CKA2_CULPI</name>
<dbReference type="AlphaFoldDB" id="A0A8D8CKA2"/>
<dbReference type="EMBL" id="HBUE01177011">
    <property type="protein sequence ID" value="CAG6518308.1"/>
    <property type="molecule type" value="Transcribed_RNA"/>
</dbReference>